<evidence type="ECO:0000256" key="18">
    <source>
        <dbReference type="SAM" id="Phobius"/>
    </source>
</evidence>
<comment type="subcellular location">
    <subcellularLocation>
        <location evidence="2">Cell inner membrane</location>
        <topology evidence="2">Multi-pass membrane protein</topology>
    </subcellularLocation>
</comment>
<reference evidence="20 21" key="1">
    <citation type="submission" date="2016-10" db="EMBL/GenBank/DDBJ databases">
        <authorList>
            <person name="de Groot N.N."/>
        </authorList>
    </citation>
    <scope>NUCLEOTIDE SEQUENCE [LARGE SCALE GENOMIC DNA]</scope>
    <source>
        <strain evidence="20 21">DSM 19073</strain>
    </source>
</reference>
<dbReference type="GO" id="GO:0000155">
    <property type="term" value="F:phosphorelay sensor kinase activity"/>
    <property type="evidence" value="ECO:0007669"/>
    <property type="project" value="InterPro"/>
</dbReference>
<keyword evidence="9" id="KW-0547">Nucleotide-binding</keyword>
<feature type="transmembrane region" description="Helical" evidence="18">
    <location>
        <begin position="257"/>
        <end position="275"/>
    </location>
</feature>
<dbReference type="InterPro" id="IPR003661">
    <property type="entry name" value="HisK_dim/P_dom"/>
</dbReference>
<dbReference type="InterPro" id="IPR004358">
    <property type="entry name" value="Sig_transdc_His_kin-like_C"/>
</dbReference>
<comment type="catalytic activity">
    <reaction evidence="1">
        <text>ATP + protein L-histidine = ADP + protein N-phospho-L-histidine.</text>
        <dbReference type="EC" id="2.7.13.3"/>
    </reaction>
</comment>
<dbReference type="PROSITE" id="PS50109">
    <property type="entry name" value="HIS_KIN"/>
    <property type="match status" value="1"/>
</dbReference>
<dbReference type="OrthoDB" id="7568856at2"/>
<dbReference type="Pfam" id="PF02518">
    <property type="entry name" value="HATPase_c"/>
    <property type="match status" value="1"/>
</dbReference>
<dbReference type="InterPro" id="IPR003594">
    <property type="entry name" value="HATPase_dom"/>
</dbReference>
<evidence type="ECO:0000313" key="21">
    <source>
        <dbReference type="Proteomes" id="UP000199110"/>
    </source>
</evidence>
<keyword evidence="12 18" id="KW-1133">Transmembrane helix</keyword>
<dbReference type="Gene3D" id="3.30.565.10">
    <property type="entry name" value="Histidine kinase-like ATPase, C-terminal domain"/>
    <property type="match status" value="1"/>
</dbReference>
<evidence type="ECO:0000256" key="14">
    <source>
        <dbReference type="ARBA" id="ARBA00023136"/>
    </source>
</evidence>
<keyword evidence="14 18" id="KW-0472">Membrane</keyword>
<dbReference type="SMART" id="SM00388">
    <property type="entry name" value="HisKA"/>
    <property type="match status" value="1"/>
</dbReference>
<accession>A0A1I3I3E3</accession>
<dbReference type="InterPro" id="IPR036097">
    <property type="entry name" value="HisK_dim/P_sf"/>
</dbReference>
<dbReference type="PANTHER" id="PTHR43065">
    <property type="entry name" value="SENSOR HISTIDINE KINASE"/>
    <property type="match status" value="1"/>
</dbReference>
<dbReference type="Gene3D" id="1.10.287.130">
    <property type="match status" value="1"/>
</dbReference>
<evidence type="ECO:0000256" key="3">
    <source>
        <dbReference type="ARBA" id="ARBA00012438"/>
    </source>
</evidence>
<dbReference type="Proteomes" id="UP000199110">
    <property type="component" value="Unassembled WGS sequence"/>
</dbReference>
<dbReference type="PANTHER" id="PTHR43065:SF46">
    <property type="entry name" value="C4-DICARBOXYLATE TRANSPORT SENSOR PROTEIN DCTB"/>
    <property type="match status" value="1"/>
</dbReference>
<keyword evidence="6" id="KW-0597">Phosphoprotein</keyword>
<keyword evidence="7" id="KW-0808">Transferase</keyword>
<dbReference type="InterPro" id="IPR017055">
    <property type="entry name" value="Sig_transdc_His_kinase_DctB"/>
</dbReference>
<dbReference type="InterPro" id="IPR029151">
    <property type="entry name" value="Sensor-like_sf"/>
</dbReference>
<dbReference type="InterPro" id="IPR005467">
    <property type="entry name" value="His_kinase_dom"/>
</dbReference>
<feature type="coiled-coil region" evidence="17">
    <location>
        <begin position="299"/>
        <end position="333"/>
    </location>
</feature>
<dbReference type="InterPro" id="IPR036890">
    <property type="entry name" value="HATPase_C_sf"/>
</dbReference>
<evidence type="ECO:0000259" key="19">
    <source>
        <dbReference type="PROSITE" id="PS50109"/>
    </source>
</evidence>
<dbReference type="SUPFAM" id="SSF103190">
    <property type="entry name" value="Sensory domain-like"/>
    <property type="match status" value="1"/>
</dbReference>
<sequence length="557" mass="59496">MHRAFAILLYVLATALLATAVWWTTLGTALTALDAKGRSDLDLAADRLRLELQRTRDLAVILAEDPALRFGVLRPDDVSISPLRLQHFADRSGASDIVVVDRTGRVLASSAGTAGDLSGTQWFQRTRHGALGLGPMPTGRSLAHGAPVFGRDGRMAGAVAVVRDLPTLESSWRGDPLAIYFTDKAGRVVVSNREELLAGPPPQDLRPFQGHDIRVIEAGRYIPRDALHLEIPVETLGLTAEVLLDTAPARALALARAQAAAAALLVLGAALIFLWERRRVLARANMQLEARVLDRTQALTEANARLTDEVRERREAEARLTRAQADLVQAGKLSALGQMSAGISHELNQPLMAIRSFAQNAVTFLERGNTEASAGNLQRIGDLAGRMGRIIRNLSSFARAEPQDAVETDLATVVEAALEITETRRREAGIETRLILDPGPVLAMGGEVRLGQVLVNLIGNAIDAMEQSAEKVLTVTLADNPPCLTVRDTGTGLENGEKIFDPFYTTKEVGAGLGLGLSISYGIVAGFGGTIRGRNTGDGAEFSVTLPPVAATQEDAA</sequence>
<keyword evidence="4" id="KW-1003">Cell membrane</keyword>
<evidence type="ECO:0000256" key="16">
    <source>
        <dbReference type="ARBA" id="ARBA00073143"/>
    </source>
</evidence>
<evidence type="ECO:0000256" key="12">
    <source>
        <dbReference type="ARBA" id="ARBA00022989"/>
    </source>
</evidence>
<keyword evidence="10 20" id="KW-0418">Kinase</keyword>
<dbReference type="PIRSF" id="PIRSF036431">
    <property type="entry name" value="STHK_DctB"/>
    <property type="match status" value="1"/>
</dbReference>
<name>A0A1I3I3E3_9RHOB</name>
<evidence type="ECO:0000256" key="10">
    <source>
        <dbReference type="ARBA" id="ARBA00022777"/>
    </source>
</evidence>
<evidence type="ECO:0000256" key="4">
    <source>
        <dbReference type="ARBA" id="ARBA00022475"/>
    </source>
</evidence>
<proteinExistence type="predicted"/>
<evidence type="ECO:0000256" key="13">
    <source>
        <dbReference type="ARBA" id="ARBA00023012"/>
    </source>
</evidence>
<gene>
    <name evidence="20" type="ORF">SAMN04488095_0798</name>
</gene>
<dbReference type="SUPFAM" id="SSF55874">
    <property type="entry name" value="ATPase domain of HSP90 chaperone/DNA topoisomerase II/histidine kinase"/>
    <property type="match status" value="1"/>
</dbReference>
<evidence type="ECO:0000313" key="20">
    <source>
        <dbReference type="EMBL" id="SFI42313.1"/>
    </source>
</evidence>
<dbReference type="AlphaFoldDB" id="A0A1I3I3E3"/>
<evidence type="ECO:0000256" key="5">
    <source>
        <dbReference type="ARBA" id="ARBA00022519"/>
    </source>
</evidence>
<keyword evidence="17" id="KW-0175">Coiled coil</keyword>
<keyword evidence="8 18" id="KW-0812">Transmembrane</keyword>
<dbReference type="CDD" id="cd00082">
    <property type="entry name" value="HisKA"/>
    <property type="match status" value="1"/>
</dbReference>
<dbReference type="Gene3D" id="3.30.450.20">
    <property type="entry name" value="PAS domain"/>
    <property type="match status" value="1"/>
</dbReference>
<evidence type="ECO:0000256" key="9">
    <source>
        <dbReference type="ARBA" id="ARBA00022741"/>
    </source>
</evidence>
<feature type="domain" description="Histidine kinase" evidence="19">
    <location>
        <begin position="342"/>
        <end position="550"/>
    </location>
</feature>
<keyword evidence="5" id="KW-0997">Cell inner membrane</keyword>
<dbReference type="RefSeq" id="WP_092777318.1">
    <property type="nucleotide sequence ID" value="NZ_FORA01000001.1"/>
</dbReference>
<dbReference type="SMART" id="SM00387">
    <property type="entry name" value="HATPase_c"/>
    <property type="match status" value="1"/>
</dbReference>
<dbReference type="SUPFAM" id="SSF47384">
    <property type="entry name" value="Homodimeric domain of signal transducing histidine kinase"/>
    <property type="match status" value="1"/>
</dbReference>
<dbReference type="STRING" id="390807.SAMN04488095_0798"/>
<evidence type="ECO:0000256" key="15">
    <source>
        <dbReference type="ARBA" id="ARBA00059004"/>
    </source>
</evidence>
<dbReference type="GO" id="GO:0005524">
    <property type="term" value="F:ATP binding"/>
    <property type="evidence" value="ECO:0007669"/>
    <property type="project" value="UniProtKB-KW"/>
</dbReference>
<keyword evidence="13" id="KW-0902">Two-component regulatory system</keyword>
<evidence type="ECO:0000256" key="2">
    <source>
        <dbReference type="ARBA" id="ARBA00004429"/>
    </source>
</evidence>
<evidence type="ECO:0000256" key="7">
    <source>
        <dbReference type="ARBA" id="ARBA00022679"/>
    </source>
</evidence>
<dbReference type="FunFam" id="1.10.287.130:FF:000049">
    <property type="entry name" value="C4-dicarboxylate transport sensor protein DctB"/>
    <property type="match status" value="1"/>
</dbReference>
<keyword evidence="21" id="KW-1185">Reference proteome</keyword>
<dbReference type="PRINTS" id="PR00344">
    <property type="entry name" value="BCTRLSENSOR"/>
</dbReference>
<protein>
    <recommendedName>
        <fullName evidence="16">C4-dicarboxylate transport sensor protein DctB</fullName>
        <ecNumber evidence="3">2.7.13.3</ecNumber>
    </recommendedName>
</protein>
<dbReference type="EMBL" id="FORA01000001">
    <property type="protein sequence ID" value="SFI42313.1"/>
    <property type="molecule type" value="Genomic_DNA"/>
</dbReference>
<evidence type="ECO:0000256" key="8">
    <source>
        <dbReference type="ARBA" id="ARBA00022692"/>
    </source>
</evidence>
<evidence type="ECO:0000256" key="1">
    <source>
        <dbReference type="ARBA" id="ARBA00000085"/>
    </source>
</evidence>
<evidence type="ECO:0000256" key="17">
    <source>
        <dbReference type="SAM" id="Coils"/>
    </source>
</evidence>
<dbReference type="GO" id="GO:0005886">
    <property type="term" value="C:plasma membrane"/>
    <property type="evidence" value="ECO:0007669"/>
    <property type="project" value="UniProtKB-SubCell"/>
</dbReference>
<evidence type="ECO:0000256" key="6">
    <source>
        <dbReference type="ARBA" id="ARBA00022553"/>
    </source>
</evidence>
<evidence type="ECO:0000256" key="11">
    <source>
        <dbReference type="ARBA" id="ARBA00022840"/>
    </source>
</evidence>
<dbReference type="Pfam" id="PF00512">
    <property type="entry name" value="HisKA"/>
    <property type="match status" value="1"/>
</dbReference>
<organism evidence="20 21">
    <name type="scientific">Jannaschia pohangensis</name>
    <dbReference type="NCBI Taxonomy" id="390807"/>
    <lineage>
        <taxon>Bacteria</taxon>
        <taxon>Pseudomonadati</taxon>
        <taxon>Pseudomonadota</taxon>
        <taxon>Alphaproteobacteria</taxon>
        <taxon>Rhodobacterales</taxon>
        <taxon>Roseobacteraceae</taxon>
        <taxon>Jannaschia</taxon>
    </lineage>
</organism>
<dbReference type="EC" id="2.7.13.3" evidence="3"/>
<keyword evidence="11" id="KW-0067">ATP-binding</keyword>
<comment type="function">
    <text evidence="15">Member of the two-component regulatory system DctB/DctD involved in the transport of C4-dicarboxylates. DctB functions as a membrane-associated protein kinase that phosphorylates DctD in response to environmental signals.</text>
</comment>